<evidence type="ECO:0000313" key="2">
    <source>
        <dbReference type="EMBL" id="PXX41078.1"/>
    </source>
</evidence>
<evidence type="ECO:0000313" key="3">
    <source>
        <dbReference type="Proteomes" id="UP000247755"/>
    </source>
</evidence>
<dbReference type="Proteomes" id="UP000247755">
    <property type="component" value="Unassembled WGS sequence"/>
</dbReference>
<proteinExistence type="predicted"/>
<gene>
    <name evidence="2" type="ORF">NA66_1001688</name>
</gene>
<reference evidence="2 3" key="1">
    <citation type="submission" date="2018-05" db="EMBL/GenBank/DDBJ databases">
        <title>Comparative genomics of bacterial root endophytes of switchgrass collected from native prairies over two seasons.</title>
        <authorList>
            <person name="Tang Y."/>
        </authorList>
    </citation>
    <scope>NUCLEOTIDE SEQUENCE [LARGE SCALE GENOMIC DNA]</scope>
    <source>
        <strain evidence="2 3">NFIX32</strain>
    </source>
</reference>
<feature type="region of interest" description="Disordered" evidence="1">
    <location>
        <begin position="436"/>
        <end position="459"/>
    </location>
</feature>
<sequence length="658" mass="68261">MAGASPFVLPQFQGSLYDLQRQQALANALMERSLTPQQVAPGAAVGPYQVQARMSPLVPISQLGQALLSAKMGSQAGQGLNDLGQQQWGALTSMLGGGAGMQSPQLNPGSADASGAGANAVAGNVGGDGSTAANAGGPAVTGNASGVGGGNGGVGSSPLNPLGMNPGMAAMMMMQSPDKYWESQAAAYKPADIVQQIRAAGIDPASPLGRQIAQNMLAKTTAPDYASFRPGGYALNKTTGQMEQLPNVPEGFTAQRGENGQWQIVPVQGSLRAMSDSAAAKAGGAAQYELKEVWDPSANGGQGGYVQQSVSNVANAANGGGMRGVPNSSLAGIFAQQETSGGKTDPNNPFQIQRPTFDRFAQPGESWNNVADRNAVAQRMLTKFNQDYGGDLGRIATAYFSGEGNVAPAGSPTPFLRNVSDRNGKSVASYVGDILGRAGGGSPQSGPMASQPQAGYTKGQEDLQGDLTKKWGSLNEANSQAQNTISYLQNIHDLASKAALGQQSDKLNYINGLLSLAGSEKATNMVTANNLLDKYSNQIVARLGTGGLGTDSARAILQSAYPNAHMTKGAIDEAVQNLVGASQMTQAKARLLQGDYNSRNPQAYNQKEMVFDQNADPRIWQYKNISDPNARKAFAKEVLQQDPNFGAKIKALESIGAL</sequence>
<feature type="compositionally biased region" description="Polar residues" evidence="1">
    <location>
        <begin position="444"/>
        <end position="454"/>
    </location>
</feature>
<protein>
    <submittedName>
        <fullName evidence="2">Uncharacterized protein</fullName>
    </submittedName>
</protein>
<dbReference type="AlphaFoldDB" id="A0A318JB96"/>
<accession>A0A318JB96</accession>
<dbReference type="EMBL" id="QJJY01000001">
    <property type="protein sequence ID" value="PXX41078.1"/>
    <property type="molecule type" value="Genomic_DNA"/>
</dbReference>
<name>A0A318JB96_BURPY</name>
<organism evidence="2 3">
    <name type="scientific">Burkholderia pyrrocinia</name>
    <name type="common">Pseudomonas pyrrocinia</name>
    <dbReference type="NCBI Taxonomy" id="60550"/>
    <lineage>
        <taxon>Bacteria</taxon>
        <taxon>Pseudomonadati</taxon>
        <taxon>Pseudomonadota</taxon>
        <taxon>Betaproteobacteria</taxon>
        <taxon>Burkholderiales</taxon>
        <taxon>Burkholderiaceae</taxon>
        <taxon>Burkholderia</taxon>
        <taxon>Burkholderia cepacia complex</taxon>
    </lineage>
</organism>
<comment type="caution">
    <text evidence="2">The sequence shown here is derived from an EMBL/GenBank/DDBJ whole genome shotgun (WGS) entry which is preliminary data.</text>
</comment>
<evidence type="ECO:0000256" key="1">
    <source>
        <dbReference type="SAM" id="MobiDB-lite"/>
    </source>
</evidence>